<proteinExistence type="predicted"/>
<evidence type="ECO:0000313" key="4">
    <source>
        <dbReference type="EMBL" id="QQD17958.1"/>
    </source>
</evidence>
<name>A0A7T4UPR1_9GAMM</name>
<accession>A0A7T4UPR1</accession>
<keyword evidence="3" id="KW-0804">Transcription</keyword>
<dbReference type="RefSeq" id="WP_198569456.1">
    <property type="nucleotide sequence ID" value="NZ_CP066167.1"/>
</dbReference>
<evidence type="ECO:0008006" key="6">
    <source>
        <dbReference type="Google" id="ProtNLM"/>
    </source>
</evidence>
<dbReference type="AlphaFoldDB" id="A0A7T4UPR1"/>
<gene>
    <name evidence="4" type="ORF">I6N98_16695</name>
</gene>
<keyword evidence="2" id="KW-0238">DNA-binding</keyword>
<evidence type="ECO:0000256" key="2">
    <source>
        <dbReference type="ARBA" id="ARBA00023125"/>
    </source>
</evidence>
<dbReference type="KEGG" id="snan:I6N98_16695"/>
<dbReference type="InterPro" id="IPR036390">
    <property type="entry name" value="WH_DNA-bd_sf"/>
</dbReference>
<dbReference type="PANTHER" id="PTHR38465">
    <property type="entry name" value="HTH-TYPE TRANSCRIPTIONAL REGULATOR MJ1563-RELATED"/>
    <property type="match status" value="1"/>
</dbReference>
<dbReference type="GO" id="GO:0003677">
    <property type="term" value="F:DNA binding"/>
    <property type="evidence" value="ECO:0007669"/>
    <property type="project" value="UniProtKB-KW"/>
</dbReference>
<organism evidence="4 5">
    <name type="scientific">Spongiibacter nanhainus</name>
    <dbReference type="NCBI Taxonomy" id="2794344"/>
    <lineage>
        <taxon>Bacteria</taxon>
        <taxon>Pseudomonadati</taxon>
        <taxon>Pseudomonadota</taxon>
        <taxon>Gammaproteobacteria</taxon>
        <taxon>Cellvibrionales</taxon>
        <taxon>Spongiibacteraceae</taxon>
        <taxon>Spongiibacter</taxon>
    </lineage>
</organism>
<dbReference type="InterPro" id="IPR052362">
    <property type="entry name" value="HTH-GbsR_regulator"/>
</dbReference>
<dbReference type="Gene3D" id="1.10.10.10">
    <property type="entry name" value="Winged helix-like DNA-binding domain superfamily/Winged helix DNA-binding domain"/>
    <property type="match status" value="1"/>
</dbReference>
<dbReference type="InterPro" id="IPR036388">
    <property type="entry name" value="WH-like_DNA-bd_sf"/>
</dbReference>
<sequence length="153" mass="16669">MPNIAKKHNTDVQQRFLDDVCALLVPWGMPHMSARIYAYLLLSGEPQSLDEIAQGLDVSKSSASVAARVLEGHMVIRRQAQKGSKRFRYVVCDGSAGLMTAKSELLGEFGDLLVERAGAVAKGKAATRMRAIGRFHLAMREAMAKLVKELGAD</sequence>
<evidence type="ECO:0000256" key="1">
    <source>
        <dbReference type="ARBA" id="ARBA00023015"/>
    </source>
</evidence>
<protein>
    <recommendedName>
        <fullName evidence="6">MarR family protein</fullName>
    </recommendedName>
</protein>
<dbReference type="PANTHER" id="PTHR38465:SF2">
    <property type="entry name" value="HTH-TYPE TRANSCRIPTIONAL REGULATOR MMPR5"/>
    <property type="match status" value="1"/>
</dbReference>
<evidence type="ECO:0000256" key="3">
    <source>
        <dbReference type="ARBA" id="ARBA00023163"/>
    </source>
</evidence>
<evidence type="ECO:0000313" key="5">
    <source>
        <dbReference type="Proteomes" id="UP000596063"/>
    </source>
</evidence>
<dbReference type="Proteomes" id="UP000596063">
    <property type="component" value="Chromosome"/>
</dbReference>
<keyword evidence="1" id="KW-0805">Transcription regulation</keyword>
<keyword evidence="5" id="KW-1185">Reference proteome</keyword>
<reference evidence="4 5" key="1">
    <citation type="submission" date="2020-12" db="EMBL/GenBank/DDBJ databases">
        <authorList>
            <person name="Shan Y."/>
        </authorList>
    </citation>
    <scope>NUCLEOTIDE SEQUENCE [LARGE SCALE GENOMIC DNA]</scope>
    <source>
        <strain evidence="5">csc3.9</strain>
    </source>
</reference>
<dbReference type="SUPFAM" id="SSF46785">
    <property type="entry name" value="Winged helix' DNA-binding domain"/>
    <property type="match status" value="1"/>
</dbReference>
<dbReference type="EMBL" id="CP066167">
    <property type="protein sequence ID" value="QQD17958.1"/>
    <property type="molecule type" value="Genomic_DNA"/>
</dbReference>